<dbReference type="PANTHER" id="PTHR48084">
    <property type="entry name" value="2-OXOGLUTARATE OXIDOREDUCTASE SUBUNIT KORB-RELATED"/>
    <property type="match status" value="1"/>
</dbReference>
<evidence type="ECO:0000256" key="6">
    <source>
        <dbReference type="ARBA" id="ARBA00023002"/>
    </source>
</evidence>
<evidence type="ECO:0000256" key="8">
    <source>
        <dbReference type="ARBA" id="ARBA00023014"/>
    </source>
</evidence>
<dbReference type="InterPro" id="IPR011896">
    <property type="entry name" value="OFOB"/>
</dbReference>
<protein>
    <submittedName>
        <fullName evidence="12">2-oxoacid:ferredoxin oxidoreductase subunit beta</fullName>
    </submittedName>
</protein>
<dbReference type="Proteomes" id="UP000608579">
    <property type="component" value="Unassembled WGS sequence"/>
</dbReference>
<dbReference type="Pfam" id="PF12367">
    <property type="entry name" value="PFO_beta_C"/>
    <property type="match status" value="1"/>
</dbReference>
<dbReference type="GO" id="GO:0051536">
    <property type="term" value="F:iron-sulfur cluster binding"/>
    <property type="evidence" value="ECO:0007669"/>
    <property type="project" value="UniProtKB-KW"/>
</dbReference>
<evidence type="ECO:0000256" key="1">
    <source>
        <dbReference type="ARBA" id="ARBA00001946"/>
    </source>
</evidence>
<dbReference type="InterPro" id="IPR011766">
    <property type="entry name" value="TPP_enzyme_TPP-bd"/>
</dbReference>
<evidence type="ECO:0000256" key="9">
    <source>
        <dbReference type="ARBA" id="ARBA00023052"/>
    </source>
</evidence>
<accession>A0A832ZU54</accession>
<dbReference type="GO" id="GO:0016625">
    <property type="term" value="F:oxidoreductase activity, acting on the aldehyde or oxo group of donors, iron-sulfur protein as acceptor"/>
    <property type="evidence" value="ECO:0007669"/>
    <property type="project" value="UniProtKB-ARBA"/>
</dbReference>
<evidence type="ECO:0000256" key="5">
    <source>
        <dbReference type="ARBA" id="ARBA00022842"/>
    </source>
</evidence>
<comment type="caution">
    <text evidence="12">The sequence shown here is derived from an EMBL/GenBank/DDBJ whole genome shotgun (WGS) entry which is preliminary data.</text>
</comment>
<dbReference type="PANTHER" id="PTHR48084:SF2">
    <property type="entry name" value="PYRUVATE FERREDOXIN_FLAVODOXIN OXIDOREDUCTASE, BETA SUBUNIT"/>
    <property type="match status" value="1"/>
</dbReference>
<evidence type="ECO:0000256" key="7">
    <source>
        <dbReference type="ARBA" id="ARBA00023004"/>
    </source>
</evidence>
<keyword evidence="7" id="KW-0408">Iron</keyword>
<dbReference type="Pfam" id="PF02775">
    <property type="entry name" value="TPP_enzyme_C"/>
    <property type="match status" value="1"/>
</dbReference>
<dbReference type="CDD" id="cd03375">
    <property type="entry name" value="TPP_OGFOR"/>
    <property type="match status" value="1"/>
</dbReference>
<gene>
    <name evidence="12" type="ORF">EYH45_00625</name>
</gene>
<evidence type="ECO:0000259" key="10">
    <source>
        <dbReference type="Pfam" id="PF02775"/>
    </source>
</evidence>
<dbReference type="NCBIfam" id="TIGR02177">
    <property type="entry name" value="PorB_KorB"/>
    <property type="match status" value="1"/>
</dbReference>
<keyword evidence="4" id="KW-0479">Metal-binding</keyword>
<dbReference type="InterPro" id="IPR032686">
    <property type="entry name" value="PFO_beta_C"/>
</dbReference>
<name>A0A832ZU54_CALS0</name>
<keyword evidence="9" id="KW-0786">Thiamine pyrophosphate</keyword>
<dbReference type="Gene3D" id="3.40.50.970">
    <property type="match status" value="1"/>
</dbReference>
<comment type="cofactor">
    <cofactor evidence="3">
        <name>[4Fe-4S] cluster</name>
        <dbReference type="ChEBI" id="CHEBI:49883"/>
    </cofactor>
</comment>
<reference evidence="12" key="1">
    <citation type="journal article" date="2020" name="ISME J.">
        <title>Gammaproteobacteria mediating utilization of methyl-, sulfur- and petroleum organic compounds in deep ocean hydrothermal plumes.</title>
        <authorList>
            <person name="Zhou Z."/>
            <person name="Liu Y."/>
            <person name="Pan J."/>
            <person name="Cron B.R."/>
            <person name="Toner B.M."/>
            <person name="Anantharaman K."/>
            <person name="Breier J.A."/>
            <person name="Dick G.J."/>
            <person name="Li M."/>
        </authorList>
    </citation>
    <scope>NUCLEOTIDE SEQUENCE</scope>
    <source>
        <strain evidence="12">SZUA-1515</strain>
    </source>
</reference>
<dbReference type="InterPro" id="IPR053399">
    <property type="entry name" value="2-oxoacid:Fd_oxidored_beta"/>
</dbReference>
<evidence type="ECO:0000256" key="3">
    <source>
        <dbReference type="ARBA" id="ARBA00001966"/>
    </source>
</evidence>
<evidence type="ECO:0000313" key="13">
    <source>
        <dbReference type="Proteomes" id="UP000608579"/>
    </source>
</evidence>
<evidence type="ECO:0000256" key="2">
    <source>
        <dbReference type="ARBA" id="ARBA00001964"/>
    </source>
</evidence>
<dbReference type="GO" id="GO:0044272">
    <property type="term" value="P:sulfur compound biosynthetic process"/>
    <property type="evidence" value="ECO:0007669"/>
    <property type="project" value="UniProtKB-ARBA"/>
</dbReference>
<dbReference type="GO" id="GO:0030976">
    <property type="term" value="F:thiamine pyrophosphate binding"/>
    <property type="evidence" value="ECO:0007669"/>
    <property type="project" value="InterPro"/>
</dbReference>
<keyword evidence="5" id="KW-0460">Magnesium</keyword>
<feature type="domain" description="Thiamine pyrophosphate enzyme TPP-binding" evidence="10">
    <location>
        <begin position="51"/>
        <end position="198"/>
    </location>
</feature>
<dbReference type="GO" id="GO:0006082">
    <property type="term" value="P:organic acid metabolic process"/>
    <property type="evidence" value="ECO:0007669"/>
    <property type="project" value="UniProtKB-ARBA"/>
</dbReference>
<feature type="domain" description="Pyruvate ferredoxin oxidoreductase beta subunit C-terminal" evidence="11">
    <location>
        <begin position="230"/>
        <end position="286"/>
    </location>
</feature>
<evidence type="ECO:0000256" key="4">
    <source>
        <dbReference type="ARBA" id="ARBA00022723"/>
    </source>
</evidence>
<keyword evidence="8" id="KW-0411">Iron-sulfur</keyword>
<organism evidence="12 13">
    <name type="scientific">Caldiarchaeum subterraneum</name>
    <dbReference type="NCBI Taxonomy" id="311458"/>
    <lineage>
        <taxon>Archaea</taxon>
        <taxon>Nitrososphaerota</taxon>
        <taxon>Candidatus Caldarchaeales</taxon>
        <taxon>Candidatus Caldarchaeaceae</taxon>
        <taxon>Candidatus Caldarchaeum</taxon>
    </lineage>
</organism>
<dbReference type="GO" id="GO:0045333">
    <property type="term" value="P:cellular respiration"/>
    <property type="evidence" value="ECO:0007669"/>
    <property type="project" value="UniProtKB-ARBA"/>
</dbReference>
<dbReference type="AlphaFoldDB" id="A0A832ZU54"/>
<dbReference type="NCBIfam" id="NF041171">
    <property type="entry name" value="Oxoac_fdxbeta_Archa"/>
    <property type="match status" value="1"/>
</dbReference>
<keyword evidence="6" id="KW-0560">Oxidoreductase</keyword>
<dbReference type="EMBL" id="DQVM01000012">
    <property type="protein sequence ID" value="HIQ29048.1"/>
    <property type="molecule type" value="Genomic_DNA"/>
</dbReference>
<dbReference type="GO" id="GO:0046872">
    <property type="term" value="F:metal ion binding"/>
    <property type="evidence" value="ECO:0007669"/>
    <property type="project" value="UniProtKB-KW"/>
</dbReference>
<dbReference type="SUPFAM" id="SSF52518">
    <property type="entry name" value="Thiamin diphosphate-binding fold (THDP-binding)"/>
    <property type="match status" value="1"/>
</dbReference>
<comment type="cofactor">
    <cofactor evidence="2">
        <name>thiamine diphosphate</name>
        <dbReference type="ChEBI" id="CHEBI:58937"/>
    </cofactor>
</comment>
<dbReference type="InterPro" id="IPR029061">
    <property type="entry name" value="THDP-binding"/>
</dbReference>
<sequence>MAVKLSLANYRTDLHNDWCPGCGDFGILSAIQMALADLQIEPHRVAVFSGIGCSGKTPHYINTYGIHTLHGRALPYAIGAKLANPELTVLIAGGDGDGLGIGVGHFVSAGRRNVDITYVLYDNGVYGLTKGQASPTLQRGLKPKSLPKPNINDAVNPIAIAICSGYTFVARGYAYDTKHLKELIKKGIQHKGSAFIDVLQPCPTYNDIATKEWFGGEDRIDPATKKPIPRVYKMEDEGYDGEVRDPSEAAEKIQAAIMKSFEWGDRIPIGVFYRNPHIPSYEERISSRIPEYLENYPAKQVIMDANNHPTARIEDILNEFRIL</sequence>
<evidence type="ECO:0000259" key="11">
    <source>
        <dbReference type="Pfam" id="PF12367"/>
    </source>
</evidence>
<proteinExistence type="predicted"/>
<comment type="cofactor">
    <cofactor evidence="1">
        <name>Mg(2+)</name>
        <dbReference type="ChEBI" id="CHEBI:18420"/>
    </cofactor>
</comment>
<evidence type="ECO:0000313" key="12">
    <source>
        <dbReference type="EMBL" id="HIQ29048.1"/>
    </source>
</evidence>
<dbReference type="InterPro" id="IPR051457">
    <property type="entry name" value="2-oxoacid:Fd_oxidoreductase"/>
</dbReference>